<accession>A0ACD5U8X3</accession>
<evidence type="ECO:0000313" key="2">
    <source>
        <dbReference type="Proteomes" id="UP001732700"/>
    </source>
</evidence>
<protein>
    <submittedName>
        <fullName evidence="1">Uncharacterized protein</fullName>
    </submittedName>
</protein>
<name>A0ACD5U8X3_AVESA</name>
<dbReference type="Proteomes" id="UP001732700">
    <property type="component" value="Chromosome 2A"/>
</dbReference>
<sequence>MSDSTKLFPAAYSKAATADATTSLPSVCRATLPHPPLREVTPRKAPPTPKGEPCCCKTVPSTMIDSTKSFLDKLKDLKDSNKSLQDMRVNIEEHTEMVKKGLEDCRVANDLFERRLDGLGKLNAKIRNKRDYSGKINAMYCRLEDDYDKDWAIQKAKARFSDEQVEMLLKEREDYADALRRYHELERSIMEQVEKVKKVAKVGAAVGLVGGLLLILAKI</sequence>
<proteinExistence type="predicted"/>
<reference evidence="1" key="1">
    <citation type="submission" date="2021-05" db="EMBL/GenBank/DDBJ databases">
        <authorList>
            <person name="Scholz U."/>
            <person name="Mascher M."/>
            <person name="Fiebig A."/>
        </authorList>
    </citation>
    <scope>NUCLEOTIDE SEQUENCE [LARGE SCALE GENOMIC DNA]</scope>
</reference>
<reference evidence="1" key="2">
    <citation type="submission" date="2025-09" db="UniProtKB">
        <authorList>
            <consortium name="EnsemblPlants"/>
        </authorList>
    </citation>
    <scope>IDENTIFICATION</scope>
</reference>
<dbReference type="EnsemblPlants" id="AVESA.00010b.r2.2AG0212300.1">
    <property type="protein sequence ID" value="AVESA.00010b.r2.2AG0212300.1.CDS"/>
    <property type="gene ID" value="AVESA.00010b.r2.2AG0212300"/>
</dbReference>
<organism evidence="1 2">
    <name type="scientific">Avena sativa</name>
    <name type="common">Oat</name>
    <dbReference type="NCBI Taxonomy" id="4498"/>
    <lineage>
        <taxon>Eukaryota</taxon>
        <taxon>Viridiplantae</taxon>
        <taxon>Streptophyta</taxon>
        <taxon>Embryophyta</taxon>
        <taxon>Tracheophyta</taxon>
        <taxon>Spermatophyta</taxon>
        <taxon>Magnoliopsida</taxon>
        <taxon>Liliopsida</taxon>
        <taxon>Poales</taxon>
        <taxon>Poaceae</taxon>
        <taxon>BOP clade</taxon>
        <taxon>Pooideae</taxon>
        <taxon>Poodae</taxon>
        <taxon>Poeae</taxon>
        <taxon>Poeae Chloroplast Group 1 (Aveneae type)</taxon>
        <taxon>Aveninae</taxon>
        <taxon>Avena</taxon>
    </lineage>
</organism>
<keyword evidence="2" id="KW-1185">Reference proteome</keyword>
<evidence type="ECO:0000313" key="1">
    <source>
        <dbReference type="EnsemblPlants" id="AVESA.00010b.r2.2AG0212300.1.CDS"/>
    </source>
</evidence>